<evidence type="ECO:0000313" key="2">
    <source>
        <dbReference type="Proteomes" id="UP000029707"/>
    </source>
</evidence>
<protein>
    <recommendedName>
        <fullName evidence="3">Alpha/beta hydrolase</fullName>
    </recommendedName>
</protein>
<dbReference type="InterPro" id="IPR029058">
    <property type="entry name" value="AB_hydrolase_fold"/>
</dbReference>
<dbReference type="Proteomes" id="UP000029707">
    <property type="component" value="Unassembled WGS sequence"/>
</dbReference>
<comment type="caution">
    <text evidence="1">The sequence shown here is derived from an EMBL/GenBank/DDBJ whole genome shotgun (WGS) entry which is preliminary data.</text>
</comment>
<keyword evidence="2" id="KW-1185">Reference proteome</keyword>
<name>A0A4U8TND5_9HELI</name>
<evidence type="ECO:0008006" key="3">
    <source>
        <dbReference type="Google" id="ProtNLM"/>
    </source>
</evidence>
<evidence type="ECO:0000313" key="1">
    <source>
        <dbReference type="EMBL" id="TLE01285.1"/>
    </source>
</evidence>
<gene>
    <name evidence="1" type="ORF">LS65_006650</name>
</gene>
<sequence length="128" mass="14452">MKAYTNKNLALSVIDWILDLYAANPYVIIGHSNGGVWQDREFLSTQSAINKALERISSYQRLQNLVLIAPPPCILELKQSLHFLDSQGVKIDIYIGEKECESRAILESLCACSVVRFYKNISFTHCVS</sequence>
<dbReference type="GeneID" id="82322323"/>
<dbReference type="EMBL" id="JRMQ02000008">
    <property type="protein sequence ID" value="TLE01285.1"/>
    <property type="molecule type" value="Genomic_DNA"/>
</dbReference>
<dbReference type="OrthoDB" id="5329524at2"/>
<dbReference type="RefSeq" id="WP_034363955.1">
    <property type="nucleotide sequence ID" value="NZ_CAJUDB010000028.1"/>
</dbReference>
<reference evidence="1 2" key="1">
    <citation type="journal article" date="2014" name="Genome Announc.">
        <title>Draft genome sequences of eight enterohepatic helicobacter species isolated from both laboratory and wild rodents.</title>
        <authorList>
            <person name="Sheh A."/>
            <person name="Shen Z."/>
            <person name="Fox J.G."/>
        </authorList>
    </citation>
    <scope>NUCLEOTIDE SEQUENCE [LARGE SCALE GENOMIC DNA]</scope>
    <source>
        <strain evidence="1 2">MIT 01-6451</strain>
    </source>
</reference>
<accession>A0A4U8TND5</accession>
<organism evidence="1 2">
    <name type="scientific">Helicobacter japonicus</name>
    <dbReference type="NCBI Taxonomy" id="425400"/>
    <lineage>
        <taxon>Bacteria</taxon>
        <taxon>Pseudomonadati</taxon>
        <taxon>Campylobacterota</taxon>
        <taxon>Epsilonproteobacteria</taxon>
        <taxon>Campylobacterales</taxon>
        <taxon>Helicobacteraceae</taxon>
        <taxon>Helicobacter</taxon>
    </lineage>
</organism>
<dbReference type="SUPFAM" id="SSF53474">
    <property type="entry name" value="alpha/beta-Hydrolases"/>
    <property type="match status" value="1"/>
</dbReference>
<proteinExistence type="predicted"/>
<dbReference type="AlphaFoldDB" id="A0A4U8TND5"/>